<keyword evidence="3" id="KW-1185">Reference proteome</keyword>
<evidence type="ECO:0000313" key="3">
    <source>
        <dbReference type="Proteomes" id="UP000007431"/>
    </source>
</evidence>
<dbReference type="SUPFAM" id="SSF56973">
    <property type="entry name" value="Aerolisin/ETX pore-forming domain"/>
    <property type="match status" value="1"/>
</dbReference>
<feature type="chain" id="PRO_5003120567" evidence="1">
    <location>
        <begin position="19"/>
        <end position="281"/>
    </location>
</feature>
<dbReference type="InParanoid" id="D8Q5Q4"/>
<keyword evidence="1" id="KW-0732">Signal</keyword>
<proteinExistence type="predicted"/>
<protein>
    <submittedName>
        <fullName evidence="2">Uncharacterized protein</fullName>
    </submittedName>
</protein>
<dbReference type="OrthoDB" id="3010635at2759"/>
<organism evidence="3">
    <name type="scientific">Schizophyllum commune (strain H4-8 / FGSC 9210)</name>
    <name type="common">Split gill fungus</name>
    <dbReference type="NCBI Taxonomy" id="578458"/>
    <lineage>
        <taxon>Eukaryota</taxon>
        <taxon>Fungi</taxon>
        <taxon>Dikarya</taxon>
        <taxon>Basidiomycota</taxon>
        <taxon>Agaricomycotina</taxon>
        <taxon>Agaricomycetes</taxon>
        <taxon>Agaricomycetidae</taxon>
        <taxon>Agaricales</taxon>
        <taxon>Schizophyllaceae</taxon>
        <taxon>Schizophyllum</taxon>
    </lineage>
</organism>
<evidence type="ECO:0000313" key="2">
    <source>
        <dbReference type="EMBL" id="EFI97450.1"/>
    </source>
</evidence>
<dbReference type="VEuPathDB" id="FungiDB:SCHCODRAFT_02503433"/>
<dbReference type="OMA" id="ACITDDV"/>
<name>D8Q5Q4_SCHCM</name>
<dbReference type="Proteomes" id="UP000007431">
    <property type="component" value="Unassembled WGS sequence"/>
</dbReference>
<dbReference type="KEGG" id="scm:SCHCO_02503433"/>
<evidence type="ECO:0000256" key="1">
    <source>
        <dbReference type="SAM" id="SignalP"/>
    </source>
</evidence>
<feature type="signal peptide" evidence="1">
    <location>
        <begin position="1"/>
        <end position="18"/>
    </location>
</feature>
<dbReference type="Gene3D" id="2.170.15.10">
    <property type="entry name" value="Proaerolysin, chain A, domain 3"/>
    <property type="match status" value="1"/>
</dbReference>
<accession>D8Q5Q4</accession>
<sequence>MAPFFAFISLALAFIVNATPTPERRLTHVPREATKLAADPETGTIYLFNSRDEHLGILDHDAASSFQRRAGGCADISADEVQQLPGWSKLKDQANSMWGDYQREIKTNNPDSQSIGGSVVGTNGTVMLSQTEGTSYTLETSTTRQASVALDLSAEAKLGIPDIAEVTFKTSVTTTVSNTLGKTESATSNQQTTSTVTAQQKDGQTCQLDFETKTCTTKGSGQMPFIASGWVWFVYKNKTKDHWNWALLMEGYLDESERSTYMSFDSNIGTETKSQYNVVCQ</sequence>
<dbReference type="STRING" id="578458.D8Q5Q4"/>
<dbReference type="eggNOG" id="ENOG502SREE">
    <property type="taxonomic scope" value="Eukaryota"/>
</dbReference>
<dbReference type="EMBL" id="GL377306">
    <property type="protein sequence ID" value="EFI97450.1"/>
    <property type="molecule type" value="Genomic_DNA"/>
</dbReference>
<gene>
    <name evidence="2" type="ORF">SCHCODRAFT_235070</name>
</gene>
<dbReference type="GeneID" id="9589992"/>
<dbReference type="HOGENOM" id="CLU_058858_1_0_1"/>
<dbReference type="RefSeq" id="XP_003032353.1">
    <property type="nucleotide sequence ID" value="XM_003032307.1"/>
</dbReference>
<dbReference type="AlphaFoldDB" id="D8Q5Q4"/>
<reference evidence="2 3" key="1">
    <citation type="journal article" date="2010" name="Nat. Biotechnol.">
        <title>Genome sequence of the model mushroom Schizophyllum commune.</title>
        <authorList>
            <person name="Ohm R.A."/>
            <person name="de Jong J.F."/>
            <person name="Lugones L.G."/>
            <person name="Aerts A."/>
            <person name="Kothe E."/>
            <person name="Stajich J.E."/>
            <person name="de Vries R.P."/>
            <person name="Record E."/>
            <person name="Levasseur A."/>
            <person name="Baker S.E."/>
            <person name="Bartholomew K.A."/>
            <person name="Coutinho P.M."/>
            <person name="Erdmann S."/>
            <person name="Fowler T.J."/>
            <person name="Gathman A.C."/>
            <person name="Lombard V."/>
            <person name="Henrissat B."/>
            <person name="Knabe N."/>
            <person name="Kuees U."/>
            <person name="Lilly W.W."/>
            <person name="Lindquist E."/>
            <person name="Lucas S."/>
            <person name="Magnuson J.K."/>
            <person name="Piumi F."/>
            <person name="Raudaskoski M."/>
            <person name="Salamov A."/>
            <person name="Schmutz J."/>
            <person name="Schwarze F.W.M.R."/>
            <person name="vanKuyk P.A."/>
            <person name="Horton J.S."/>
            <person name="Grigoriev I.V."/>
            <person name="Woesten H.A.B."/>
        </authorList>
    </citation>
    <scope>NUCLEOTIDE SEQUENCE [LARGE SCALE GENOMIC DNA]</scope>
    <source>
        <strain evidence="3">H4-8 / FGSC 9210</strain>
    </source>
</reference>